<keyword evidence="4" id="KW-1185">Reference proteome</keyword>
<proteinExistence type="predicted"/>
<reference evidence="3 4" key="1">
    <citation type="journal article" date="2015" name="Int. J. Syst. Evol. Microbiol.">
        <title>Streptomyces gilvifuscus sp. nov., an actinomycete that produces antibacterial compounds isolated from soil.</title>
        <authorList>
            <person name="Nguyen T.M."/>
            <person name="Kim J."/>
        </authorList>
    </citation>
    <scope>NUCLEOTIDE SEQUENCE [LARGE SCALE GENOMIC DNA]</scope>
    <source>
        <strain evidence="3 4">T113</strain>
    </source>
</reference>
<keyword evidence="2" id="KW-0812">Transmembrane</keyword>
<feature type="region of interest" description="Disordered" evidence="1">
    <location>
        <begin position="1"/>
        <end position="31"/>
    </location>
</feature>
<sequence>MTETGRSDAGPLPGERQDDAAPPGGRPPGAAPLRAGLHAAVLLCLAAALVHVGAVFLHVAPPNPVSKRYSRQVDAWVYPLFEQNWRLFAPNPDNVNRRVLVRTAHTASDGSTRVSRWIDLSALDRAAVEHDPFPSHTAQNLLRRAWASYVDTHGQDDTARSPRAVMMQKYLGNIAADRVAGRHRGPFEFVQLRVVTLPVAAPGTATGHRPPTPVENRLLPWWKVSPHGK</sequence>
<feature type="transmembrane region" description="Helical" evidence="2">
    <location>
        <begin position="37"/>
        <end position="60"/>
    </location>
</feature>
<gene>
    <name evidence="3" type="ORF">PO587_11915</name>
</gene>
<protein>
    <submittedName>
        <fullName evidence="3">DUF5819 family protein</fullName>
    </submittedName>
</protein>
<organism evidence="3 4">
    <name type="scientific">Streptomyces gilvifuscus</name>
    <dbReference type="NCBI Taxonomy" id="1550617"/>
    <lineage>
        <taxon>Bacteria</taxon>
        <taxon>Bacillati</taxon>
        <taxon>Actinomycetota</taxon>
        <taxon>Actinomycetes</taxon>
        <taxon>Kitasatosporales</taxon>
        <taxon>Streptomycetaceae</taxon>
        <taxon>Streptomyces</taxon>
    </lineage>
</organism>
<evidence type="ECO:0000313" key="4">
    <source>
        <dbReference type="Proteomes" id="UP001221328"/>
    </source>
</evidence>
<name>A0ABT5FRN0_9ACTN</name>
<dbReference type="EMBL" id="JAQOSK010000004">
    <property type="protein sequence ID" value="MDC2955170.1"/>
    <property type="molecule type" value="Genomic_DNA"/>
</dbReference>
<keyword evidence="2" id="KW-1133">Transmembrane helix</keyword>
<keyword evidence="2" id="KW-0472">Membrane</keyword>
<dbReference type="Proteomes" id="UP001221328">
    <property type="component" value="Unassembled WGS sequence"/>
</dbReference>
<dbReference type="InterPro" id="IPR043857">
    <property type="entry name" value="DUF5819"/>
</dbReference>
<dbReference type="RefSeq" id="WP_272175182.1">
    <property type="nucleotide sequence ID" value="NZ_JAQOSK010000004.1"/>
</dbReference>
<evidence type="ECO:0000256" key="2">
    <source>
        <dbReference type="SAM" id="Phobius"/>
    </source>
</evidence>
<accession>A0ABT5FRN0</accession>
<comment type="caution">
    <text evidence="3">The sequence shown here is derived from an EMBL/GenBank/DDBJ whole genome shotgun (WGS) entry which is preliminary data.</text>
</comment>
<evidence type="ECO:0000313" key="3">
    <source>
        <dbReference type="EMBL" id="MDC2955170.1"/>
    </source>
</evidence>
<evidence type="ECO:0000256" key="1">
    <source>
        <dbReference type="SAM" id="MobiDB-lite"/>
    </source>
</evidence>
<dbReference type="Pfam" id="PF19136">
    <property type="entry name" value="DUF5819"/>
    <property type="match status" value="1"/>
</dbReference>